<proteinExistence type="predicted"/>
<keyword evidence="2" id="KW-1185">Reference proteome</keyword>
<dbReference type="AlphaFoldDB" id="A0A4U0UPM4"/>
<name>A0A4U0UPM4_9PEZI</name>
<dbReference type="EMBL" id="NAJQ01002767">
    <property type="protein sequence ID" value="TKA37881.1"/>
    <property type="molecule type" value="Genomic_DNA"/>
</dbReference>
<dbReference type="STRING" id="329884.A0A4U0UPM4"/>
<sequence>EILEGRVTGAIENLVPLPLNTQATGTQLQQVGLDDQLVSDWSDEGEVQRWVEANEKETARKIGVLPKVDSSGFPPLKAEVGFEYLR</sequence>
<gene>
    <name evidence="1" type="ORF">B0A55_13726</name>
</gene>
<comment type="caution">
    <text evidence="1">The sequence shown here is derived from an EMBL/GenBank/DDBJ whole genome shotgun (WGS) entry which is preliminary data.</text>
</comment>
<evidence type="ECO:0000313" key="1">
    <source>
        <dbReference type="EMBL" id="TKA37881.1"/>
    </source>
</evidence>
<accession>A0A4U0UPM4</accession>
<reference evidence="1 2" key="1">
    <citation type="submission" date="2017-03" db="EMBL/GenBank/DDBJ databases">
        <title>Genomes of endolithic fungi from Antarctica.</title>
        <authorList>
            <person name="Coleine C."/>
            <person name="Masonjones S."/>
            <person name="Stajich J.E."/>
        </authorList>
    </citation>
    <scope>NUCLEOTIDE SEQUENCE [LARGE SCALE GENOMIC DNA]</scope>
    <source>
        <strain evidence="1 2">CCFEE 5184</strain>
    </source>
</reference>
<evidence type="ECO:0000313" key="2">
    <source>
        <dbReference type="Proteomes" id="UP000309340"/>
    </source>
</evidence>
<dbReference type="OrthoDB" id="1663137at2759"/>
<feature type="non-terminal residue" evidence="1">
    <location>
        <position position="1"/>
    </location>
</feature>
<organism evidence="1 2">
    <name type="scientific">Friedmanniomyces simplex</name>
    <dbReference type="NCBI Taxonomy" id="329884"/>
    <lineage>
        <taxon>Eukaryota</taxon>
        <taxon>Fungi</taxon>
        <taxon>Dikarya</taxon>
        <taxon>Ascomycota</taxon>
        <taxon>Pezizomycotina</taxon>
        <taxon>Dothideomycetes</taxon>
        <taxon>Dothideomycetidae</taxon>
        <taxon>Mycosphaerellales</taxon>
        <taxon>Teratosphaeriaceae</taxon>
        <taxon>Friedmanniomyces</taxon>
    </lineage>
</organism>
<protein>
    <submittedName>
        <fullName evidence="1">Uncharacterized protein</fullName>
    </submittedName>
</protein>
<dbReference type="Proteomes" id="UP000309340">
    <property type="component" value="Unassembled WGS sequence"/>
</dbReference>